<evidence type="ECO:0000313" key="2">
    <source>
        <dbReference type="EMBL" id="KAL2480300.1"/>
    </source>
</evidence>
<name>A0ABD1QVR6_9LAMI</name>
<organism evidence="2 3">
    <name type="scientific">Abeliophyllum distichum</name>
    <dbReference type="NCBI Taxonomy" id="126358"/>
    <lineage>
        <taxon>Eukaryota</taxon>
        <taxon>Viridiplantae</taxon>
        <taxon>Streptophyta</taxon>
        <taxon>Embryophyta</taxon>
        <taxon>Tracheophyta</taxon>
        <taxon>Spermatophyta</taxon>
        <taxon>Magnoliopsida</taxon>
        <taxon>eudicotyledons</taxon>
        <taxon>Gunneridae</taxon>
        <taxon>Pentapetalae</taxon>
        <taxon>asterids</taxon>
        <taxon>lamiids</taxon>
        <taxon>Lamiales</taxon>
        <taxon>Oleaceae</taxon>
        <taxon>Forsythieae</taxon>
        <taxon>Abeliophyllum</taxon>
    </lineage>
</organism>
<dbReference type="EMBL" id="JBFOLK010000010">
    <property type="protein sequence ID" value="KAL2480300.1"/>
    <property type="molecule type" value="Genomic_DNA"/>
</dbReference>
<evidence type="ECO:0000256" key="1">
    <source>
        <dbReference type="SAM" id="MobiDB-lite"/>
    </source>
</evidence>
<reference evidence="3" key="1">
    <citation type="submission" date="2024-07" db="EMBL/GenBank/DDBJ databases">
        <title>Two chromosome-level genome assemblies of Korean endemic species Abeliophyllum distichum and Forsythia ovata (Oleaceae).</title>
        <authorList>
            <person name="Jang H."/>
        </authorList>
    </citation>
    <scope>NUCLEOTIDE SEQUENCE [LARGE SCALE GENOMIC DNA]</scope>
</reference>
<dbReference type="Proteomes" id="UP001604336">
    <property type="component" value="Unassembled WGS sequence"/>
</dbReference>
<sequence length="162" mass="17545">MTRKDDDEPLPTSTTEEEKDESSLISTTREATAAGAGAVLLKERGKVSPTTSTRISTTFVEGRADGTSPTTTTTRGTMGSRTSVILATLGFLSTTLQPLIMNTKILVKWRPAIANSEHAEDTFLETLYHLQLQTSRLSKMSAAQGDPHKLERCMPPISVSSF</sequence>
<protein>
    <submittedName>
        <fullName evidence="2">Uncharacterized protein</fullName>
    </submittedName>
</protein>
<dbReference type="AlphaFoldDB" id="A0ABD1QVR6"/>
<gene>
    <name evidence="2" type="ORF">Adt_33266</name>
</gene>
<keyword evidence="3" id="KW-1185">Reference proteome</keyword>
<proteinExistence type="predicted"/>
<accession>A0ABD1QVR6</accession>
<comment type="caution">
    <text evidence="2">The sequence shown here is derived from an EMBL/GenBank/DDBJ whole genome shotgun (WGS) entry which is preliminary data.</text>
</comment>
<feature type="region of interest" description="Disordered" evidence="1">
    <location>
        <begin position="1"/>
        <end position="31"/>
    </location>
</feature>
<evidence type="ECO:0000313" key="3">
    <source>
        <dbReference type="Proteomes" id="UP001604336"/>
    </source>
</evidence>